<keyword evidence="3" id="KW-0808">Transferase</keyword>
<keyword evidence="10" id="KW-1185">Reference proteome</keyword>
<evidence type="ECO:0000256" key="3">
    <source>
        <dbReference type="ARBA" id="ARBA00022679"/>
    </source>
</evidence>
<dbReference type="RefSeq" id="WP_267538878.1">
    <property type="nucleotide sequence ID" value="NZ_JAPNKA010000001.1"/>
</dbReference>
<organism evidence="9 10">
    <name type="scientific">Archangium lansingense</name>
    <dbReference type="NCBI Taxonomy" id="2995310"/>
    <lineage>
        <taxon>Bacteria</taxon>
        <taxon>Pseudomonadati</taxon>
        <taxon>Myxococcota</taxon>
        <taxon>Myxococcia</taxon>
        <taxon>Myxococcales</taxon>
        <taxon>Cystobacterineae</taxon>
        <taxon>Archangiaceae</taxon>
        <taxon>Archangium</taxon>
    </lineage>
</organism>
<evidence type="ECO:0000256" key="5">
    <source>
        <dbReference type="ARBA" id="ARBA00022777"/>
    </source>
</evidence>
<dbReference type="EMBL" id="JAPNKA010000001">
    <property type="protein sequence ID" value="MCY1080204.1"/>
    <property type="molecule type" value="Genomic_DNA"/>
</dbReference>
<evidence type="ECO:0000256" key="7">
    <source>
        <dbReference type="ARBA" id="ARBA00023012"/>
    </source>
</evidence>
<dbReference type="InterPro" id="IPR036890">
    <property type="entry name" value="HATPase_C_sf"/>
</dbReference>
<accession>A0ABT4AEV0</accession>
<dbReference type="PROSITE" id="PS50109">
    <property type="entry name" value="HIS_KIN"/>
    <property type="match status" value="1"/>
</dbReference>
<dbReference type="EC" id="2.7.13.3" evidence="2"/>
<evidence type="ECO:0000256" key="6">
    <source>
        <dbReference type="ARBA" id="ARBA00022840"/>
    </source>
</evidence>
<sequence length="334" mass="36457">MAIRYLSHLPMNLHLLQAVQISWSPSLRVTRAGGDCETVLHRPASELKDRPLHVVLGTTPEKVRQLDALAREGHQAVEFLYAALGSGDPVPLRLTLTLEEGEATAVGVNLSTLLEGAPPVQLSGLASQMSHEFRNPLSSVKMAVQTLARNTGLSERDQRRLTIANREIRTLERMLWQLSEYGRGTTPNLEQHAPRTLVQEAMAMVAPELTERRVEVRVDEAPDVPKVRVDAGRLRPVLAQVLLNVAMGLTEGGNVEVAIRADPEGRVVMVLKEPAGLLPEEQRDSLFKPYECHLARGAGLSLAALRRVLQHQGGDVSAETGPETGTVFTLTFAA</sequence>
<comment type="caution">
    <text evidence="9">The sequence shown here is derived from an EMBL/GenBank/DDBJ whole genome shotgun (WGS) entry which is preliminary data.</text>
</comment>
<dbReference type="InterPro" id="IPR003661">
    <property type="entry name" value="HisK_dim/P_dom"/>
</dbReference>
<dbReference type="PANTHER" id="PTHR42878:SF7">
    <property type="entry name" value="SENSOR HISTIDINE KINASE GLRK"/>
    <property type="match status" value="1"/>
</dbReference>
<keyword evidence="4" id="KW-0547">Nucleotide-binding</keyword>
<proteinExistence type="predicted"/>
<dbReference type="PANTHER" id="PTHR42878">
    <property type="entry name" value="TWO-COMPONENT HISTIDINE KINASE"/>
    <property type="match status" value="1"/>
</dbReference>
<evidence type="ECO:0000313" key="9">
    <source>
        <dbReference type="EMBL" id="MCY1080204.1"/>
    </source>
</evidence>
<keyword evidence="6" id="KW-0067">ATP-binding</keyword>
<keyword evidence="7" id="KW-0902">Two-component regulatory system</keyword>
<dbReference type="InterPro" id="IPR050351">
    <property type="entry name" value="BphY/WalK/GraS-like"/>
</dbReference>
<evidence type="ECO:0000259" key="8">
    <source>
        <dbReference type="PROSITE" id="PS50109"/>
    </source>
</evidence>
<dbReference type="GO" id="GO:0016301">
    <property type="term" value="F:kinase activity"/>
    <property type="evidence" value="ECO:0007669"/>
    <property type="project" value="UniProtKB-KW"/>
</dbReference>
<dbReference type="Gene3D" id="1.10.287.130">
    <property type="match status" value="1"/>
</dbReference>
<evidence type="ECO:0000256" key="2">
    <source>
        <dbReference type="ARBA" id="ARBA00012438"/>
    </source>
</evidence>
<name>A0ABT4AEV0_9BACT</name>
<keyword evidence="5 9" id="KW-0418">Kinase</keyword>
<gene>
    <name evidence="9" type="ORF">OV287_37705</name>
</gene>
<dbReference type="SMART" id="SM00388">
    <property type="entry name" value="HisKA"/>
    <property type="match status" value="1"/>
</dbReference>
<dbReference type="SUPFAM" id="SSF47384">
    <property type="entry name" value="Homodimeric domain of signal transducing histidine kinase"/>
    <property type="match status" value="1"/>
</dbReference>
<dbReference type="InterPro" id="IPR005467">
    <property type="entry name" value="His_kinase_dom"/>
</dbReference>
<protein>
    <recommendedName>
        <fullName evidence="2">histidine kinase</fullName>
        <ecNumber evidence="2">2.7.13.3</ecNumber>
    </recommendedName>
</protein>
<dbReference type="Proteomes" id="UP001207654">
    <property type="component" value="Unassembled WGS sequence"/>
</dbReference>
<evidence type="ECO:0000313" key="10">
    <source>
        <dbReference type="Proteomes" id="UP001207654"/>
    </source>
</evidence>
<reference evidence="9 10" key="1">
    <citation type="submission" date="2022-11" db="EMBL/GenBank/DDBJ databases">
        <title>Minimal conservation of predation-associated metabolite biosynthetic gene clusters underscores biosynthetic potential of Myxococcota including descriptions for ten novel species: Archangium lansinium sp. nov., Myxococcus landrumus sp. nov., Nannocystis bai.</title>
        <authorList>
            <person name="Ahearne A."/>
            <person name="Stevens C."/>
            <person name="Phillips K."/>
        </authorList>
    </citation>
    <scope>NUCLEOTIDE SEQUENCE [LARGE SCALE GENOMIC DNA]</scope>
    <source>
        <strain evidence="9 10">MIWBW</strain>
    </source>
</reference>
<dbReference type="InterPro" id="IPR003594">
    <property type="entry name" value="HATPase_dom"/>
</dbReference>
<evidence type="ECO:0000256" key="1">
    <source>
        <dbReference type="ARBA" id="ARBA00000085"/>
    </source>
</evidence>
<dbReference type="Gene3D" id="3.30.565.10">
    <property type="entry name" value="Histidine kinase-like ATPase, C-terminal domain"/>
    <property type="match status" value="1"/>
</dbReference>
<dbReference type="Pfam" id="PF02518">
    <property type="entry name" value="HATPase_c"/>
    <property type="match status" value="1"/>
</dbReference>
<dbReference type="SUPFAM" id="SSF55874">
    <property type="entry name" value="ATPase domain of HSP90 chaperone/DNA topoisomerase II/histidine kinase"/>
    <property type="match status" value="1"/>
</dbReference>
<comment type="catalytic activity">
    <reaction evidence="1">
        <text>ATP + protein L-histidine = ADP + protein N-phospho-L-histidine.</text>
        <dbReference type="EC" id="2.7.13.3"/>
    </reaction>
</comment>
<dbReference type="InterPro" id="IPR036097">
    <property type="entry name" value="HisK_dim/P_sf"/>
</dbReference>
<evidence type="ECO:0000256" key="4">
    <source>
        <dbReference type="ARBA" id="ARBA00022741"/>
    </source>
</evidence>
<dbReference type="CDD" id="cd00082">
    <property type="entry name" value="HisKA"/>
    <property type="match status" value="1"/>
</dbReference>
<feature type="domain" description="Histidine kinase" evidence="8">
    <location>
        <begin position="128"/>
        <end position="334"/>
    </location>
</feature>
<dbReference type="Pfam" id="PF00512">
    <property type="entry name" value="HisKA"/>
    <property type="match status" value="1"/>
</dbReference>